<dbReference type="SUPFAM" id="SSF56601">
    <property type="entry name" value="beta-lactamase/transpeptidase-like"/>
    <property type="match status" value="1"/>
</dbReference>
<dbReference type="Gene3D" id="3.40.710.10">
    <property type="entry name" value="DD-peptidase/beta-lactamase superfamily"/>
    <property type="match status" value="1"/>
</dbReference>
<keyword evidence="6" id="KW-0732">Signal</keyword>
<dbReference type="GO" id="GO:0016787">
    <property type="term" value="F:hydrolase activity"/>
    <property type="evidence" value="ECO:0007669"/>
    <property type="project" value="UniProtKB-KW"/>
</dbReference>
<dbReference type="PANTHER" id="PTHR30480">
    <property type="entry name" value="BETA-HEXOSAMINIDASE-RELATED"/>
    <property type="match status" value="1"/>
</dbReference>
<dbReference type="PRINTS" id="PR00133">
    <property type="entry name" value="GLHYDRLASE3"/>
</dbReference>
<evidence type="ECO:0000256" key="2">
    <source>
        <dbReference type="ARBA" id="ARBA00005336"/>
    </source>
</evidence>
<dbReference type="InterPro" id="IPR050226">
    <property type="entry name" value="NagZ_Beta-hexosaminidase"/>
</dbReference>
<dbReference type="InterPro" id="IPR001764">
    <property type="entry name" value="Glyco_hydro_3_N"/>
</dbReference>
<dbReference type="InterPro" id="IPR017853">
    <property type="entry name" value="GH"/>
</dbReference>
<keyword evidence="4 9" id="KW-0378">Hydrolase</keyword>
<dbReference type="EC" id="3.2.1.52" evidence="3"/>
<evidence type="ECO:0000259" key="8">
    <source>
        <dbReference type="Pfam" id="PF00933"/>
    </source>
</evidence>
<dbReference type="Pfam" id="PF00144">
    <property type="entry name" value="Beta-lactamase"/>
    <property type="match status" value="1"/>
</dbReference>
<evidence type="ECO:0000256" key="6">
    <source>
        <dbReference type="SAM" id="SignalP"/>
    </source>
</evidence>
<evidence type="ECO:0000259" key="7">
    <source>
        <dbReference type="Pfam" id="PF00144"/>
    </source>
</evidence>
<reference evidence="10" key="1">
    <citation type="journal article" date="2019" name="Int. J. Syst. Evol. Microbiol.">
        <title>The Global Catalogue of Microorganisms (GCM) 10K type strain sequencing project: providing services to taxonomists for standard genome sequencing and annotation.</title>
        <authorList>
            <consortium name="The Broad Institute Genomics Platform"/>
            <consortium name="The Broad Institute Genome Sequencing Center for Infectious Disease"/>
            <person name="Wu L."/>
            <person name="Ma J."/>
        </authorList>
    </citation>
    <scope>NUCLEOTIDE SEQUENCE [LARGE SCALE GENOMIC DNA]</scope>
    <source>
        <strain evidence="10">KCTC 42808</strain>
    </source>
</reference>
<proteinExistence type="inferred from homology"/>
<evidence type="ECO:0000313" key="10">
    <source>
        <dbReference type="Proteomes" id="UP001597467"/>
    </source>
</evidence>
<dbReference type="SUPFAM" id="SSF51445">
    <property type="entry name" value="(Trans)glycosidases"/>
    <property type="match status" value="1"/>
</dbReference>
<feature type="domain" description="Glycoside hydrolase family 3 N-terminal" evidence="8">
    <location>
        <begin position="45"/>
        <end position="374"/>
    </location>
</feature>
<evidence type="ECO:0000256" key="4">
    <source>
        <dbReference type="ARBA" id="ARBA00022801"/>
    </source>
</evidence>
<comment type="similarity">
    <text evidence="2">Belongs to the glycosyl hydrolase 3 family.</text>
</comment>
<keyword evidence="5" id="KW-0326">Glycosidase</keyword>
<evidence type="ECO:0000313" key="9">
    <source>
        <dbReference type="EMBL" id="MFD2541398.1"/>
    </source>
</evidence>
<dbReference type="InterPro" id="IPR036962">
    <property type="entry name" value="Glyco_hydro_3_N_sf"/>
</dbReference>
<feature type="chain" id="PRO_5046440825" description="beta-N-acetylhexosaminidase" evidence="6">
    <location>
        <begin position="20"/>
        <end position="985"/>
    </location>
</feature>
<dbReference type="Pfam" id="PF00933">
    <property type="entry name" value="Glyco_hydro_3"/>
    <property type="match status" value="1"/>
</dbReference>
<comment type="catalytic activity">
    <reaction evidence="1">
        <text>Hydrolysis of terminal non-reducing N-acetyl-D-hexosamine residues in N-acetyl-beta-D-hexosaminides.</text>
        <dbReference type="EC" id="3.2.1.52"/>
    </reaction>
</comment>
<dbReference type="EMBL" id="JBHULM010000007">
    <property type="protein sequence ID" value="MFD2541398.1"/>
    <property type="molecule type" value="Genomic_DNA"/>
</dbReference>
<dbReference type="Proteomes" id="UP001597467">
    <property type="component" value="Unassembled WGS sequence"/>
</dbReference>
<gene>
    <name evidence="9" type="ORF">ACFSSB_03640</name>
</gene>
<evidence type="ECO:0000256" key="5">
    <source>
        <dbReference type="ARBA" id="ARBA00023295"/>
    </source>
</evidence>
<dbReference type="Gene3D" id="3.20.20.300">
    <property type="entry name" value="Glycoside hydrolase, family 3, N-terminal domain"/>
    <property type="match status" value="1"/>
</dbReference>
<feature type="domain" description="Beta-lactamase-related" evidence="7">
    <location>
        <begin position="614"/>
        <end position="960"/>
    </location>
</feature>
<dbReference type="InterPro" id="IPR012338">
    <property type="entry name" value="Beta-lactam/transpept-like"/>
</dbReference>
<evidence type="ECO:0000256" key="1">
    <source>
        <dbReference type="ARBA" id="ARBA00001231"/>
    </source>
</evidence>
<keyword evidence="10" id="KW-1185">Reference proteome</keyword>
<dbReference type="InterPro" id="IPR001466">
    <property type="entry name" value="Beta-lactam-related"/>
</dbReference>
<evidence type="ECO:0000256" key="3">
    <source>
        <dbReference type="ARBA" id="ARBA00012663"/>
    </source>
</evidence>
<feature type="signal peptide" evidence="6">
    <location>
        <begin position="1"/>
        <end position="19"/>
    </location>
</feature>
<name>A0ABW5K010_9FLAO</name>
<protein>
    <recommendedName>
        <fullName evidence="3">beta-N-acetylhexosaminidase</fullName>
        <ecNumber evidence="3">3.2.1.52</ecNumber>
    </recommendedName>
</protein>
<dbReference type="PROSITE" id="PS00775">
    <property type="entry name" value="GLYCOSYL_HYDROL_F3"/>
    <property type="match status" value="1"/>
</dbReference>
<dbReference type="RefSeq" id="WP_379901065.1">
    <property type="nucleotide sequence ID" value="NZ_JBHULM010000007.1"/>
</dbReference>
<dbReference type="PANTHER" id="PTHR30480:SF13">
    <property type="entry name" value="BETA-HEXOSAMINIDASE"/>
    <property type="match status" value="1"/>
</dbReference>
<sequence length="985" mass="110931">MRHYFILFSILFYSILNHAQEVNPLLKGDGVAQKKWVDSLYNSLTLQEKIGQLFMVQVFSNQDAANKAKIVRLIKNQKIGGVIYSNGGPVRQAKLNNELQAASKVPLLVGMDAEWGLSMRLDSTYAFPWNMTLGAIKDNRLVEQAGRQIGEHCKRLGVHFNFAPVVDINTNPKNPIIGNRSFGEDRDNVTEKALAFMKGMQSAGVLANAKHFPGHGDTESDSHKTLPSVLFNEKRIDSIELYPYKRLITEGLSSVMVAHLNVPSLEPREGFPSSLSKHIVTNILKERLGFKGLIFTDALTMKGAADYIKKSSDVSTNNTINTGGEIDLMSFLAGNDVMLMSENPEKGIAKFVDAFHKGVITEARLAHSVKKILQAKYKVGLDHYSPIGTNNLINDLNRLQDDILYEELLENAITVAENKAGILPLQDLETKSIAYVKFGDADGTAFYNELKKYTRVHEVKADNLEGILEKLKPYNTVIVGLHRSNANPWKSYKFTEKELTWLYEIAKNNTVILDIFVKPYALLDLNPINNIKSVVVSYQNSVIAQQKSAQIIFGALPAKGRLPVSAGVDFSVGQGDLYNDIDRLSYTVPERVGMSSEKLKVVDSIANYAVNGKMTPGIQLLIARKGKVIYNKNFGAHTYDQGAEKVKFNDIYDVASLTKILATLPLLMELEEQGIVSLDSKLSEMLPEYKDSNKKDVTIKSMLSHYARLKPWIPFYYATLDSVTKRPEPKYYRKKFDPEFSIKIADELYMRKDYKDSIQKIIKDTDLLNRQRYRYSDLPYYILKKFIEKHYDKDLDELVRGHFYESLGANHTMYNPNNKVSNKNIVPTEEDNYYRYQKIQGYVHDMGAAMQGGIGGHAGVFSNANDVAKIMQMYLQKGFYGGKRYLQPETIDKFNTCYYCDDNNRRGIGFDKPQLGEAGPTCGCISMTSFGHSGFTGTYAWADPEEEIVYVFLANRTYPVAGKNLLLKEDIRTNIQAAIYEAIAE</sequence>
<accession>A0ABW5K010</accession>
<dbReference type="InterPro" id="IPR019800">
    <property type="entry name" value="Glyco_hydro_3_AS"/>
</dbReference>
<comment type="caution">
    <text evidence="9">The sequence shown here is derived from an EMBL/GenBank/DDBJ whole genome shotgun (WGS) entry which is preliminary data.</text>
</comment>
<organism evidence="9 10">
    <name type="scientific">Lacinutrix gracilariae</name>
    <dbReference type="NCBI Taxonomy" id="1747198"/>
    <lineage>
        <taxon>Bacteria</taxon>
        <taxon>Pseudomonadati</taxon>
        <taxon>Bacteroidota</taxon>
        <taxon>Flavobacteriia</taxon>
        <taxon>Flavobacteriales</taxon>
        <taxon>Flavobacteriaceae</taxon>
        <taxon>Lacinutrix</taxon>
    </lineage>
</organism>